<evidence type="ECO:0000256" key="8">
    <source>
        <dbReference type="SAM" id="MobiDB-lite"/>
    </source>
</evidence>
<dbReference type="PANTHER" id="PTHR24009">
    <property type="entry name" value="RNA-BINDING (RRM/RBD/RNP MOTIFS)"/>
    <property type="match status" value="1"/>
</dbReference>
<accession>A0AAV9BPN3</accession>
<dbReference type="GO" id="GO:0003723">
    <property type="term" value="F:RNA binding"/>
    <property type="evidence" value="ECO:0007669"/>
    <property type="project" value="UniProtKB-UniRule"/>
</dbReference>
<dbReference type="InterPro" id="IPR034365">
    <property type="entry name" value="AtC3H46-like_RRM"/>
</dbReference>
<dbReference type="InterPro" id="IPR000571">
    <property type="entry name" value="Znf_CCCH"/>
</dbReference>
<comment type="caution">
    <text evidence="11">The sequence shown here is derived from an EMBL/GenBank/DDBJ whole genome shotgun (WGS) entry which is preliminary data.</text>
</comment>
<keyword evidence="12" id="KW-1185">Reference proteome</keyword>
<dbReference type="CDD" id="cd12458">
    <property type="entry name" value="RRM_AtC3H46_like"/>
    <property type="match status" value="1"/>
</dbReference>
<dbReference type="SUPFAM" id="SSF54928">
    <property type="entry name" value="RNA-binding domain, RBD"/>
    <property type="match status" value="1"/>
</dbReference>
<keyword evidence="3 7" id="KW-0862">Zinc</keyword>
<dbReference type="GO" id="GO:0008270">
    <property type="term" value="F:zinc ion binding"/>
    <property type="evidence" value="ECO:0007669"/>
    <property type="project" value="UniProtKB-KW"/>
</dbReference>
<keyword evidence="4 6" id="KW-0694">RNA-binding</keyword>
<feature type="region of interest" description="Disordered" evidence="8">
    <location>
        <begin position="564"/>
        <end position="655"/>
    </location>
</feature>
<evidence type="ECO:0000259" key="10">
    <source>
        <dbReference type="PROSITE" id="PS50103"/>
    </source>
</evidence>
<organism evidence="11 12">
    <name type="scientific">Acorus gramineus</name>
    <name type="common">Dwarf sweet flag</name>
    <dbReference type="NCBI Taxonomy" id="55184"/>
    <lineage>
        <taxon>Eukaryota</taxon>
        <taxon>Viridiplantae</taxon>
        <taxon>Streptophyta</taxon>
        <taxon>Embryophyta</taxon>
        <taxon>Tracheophyta</taxon>
        <taxon>Spermatophyta</taxon>
        <taxon>Magnoliopsida</taxon>
        <taxon>Liliopsida</taxon>
        <taxon>Acoraceae</taxon>
        <taxon>Acorus</taxon>
    </lineage>
</organism>
<evidence type="ECO:0000313" key="11">
    <source>
        <dbReference type="EMBL" id="KAK1278465.1"/>
    </source>
</evidence>
<dbReference type="InterPro" id="IPR036855">
    <property type="entry name" value="Znf_CCCH_sf"/>
</dbReference>
<evidence type="ECO:0000256" key="2">
    <source>
        <dbReference type="ARBA" id="ARBA00022771"/>
    </source>
</evidence>
<dbReference type="Pfam" id="PF00642">
    <property type="entry name" value="zf-CCCH"/>
    <property type="match status" value="1"/>
</dbReference>
<name>A0AAV9BPN3_ACOGR</name>
<dbReference type="Proteomes" id="UP001179952">
    <property type="component" value="Unassembled WGS sequence"/>
</dbReference>
<dbReference type="InterPro" id="IPR012677">
    <property type="entry name" value="Nucleotide-bd_a/b_plait_sf"/>
</dbReference>
<evidence type="ECO:0000256" key="7">
    <source>
        <dbReference type="PROSITE-ProRule" id="PRU00723"/>
    </source>
</evidence>
<dbReference type="InterPro" id="IPR000504">
    <property type="entry name" value="RRM_dom"/>
</dbReference>
<proteinExistence type="predicted"/>
<evidence type="ECO:0000313" key="12">
    <source>
        <dbReference type="Proteomes" id="UP001179952"/>
    </source>
</evidence>
<reference evidence="11" key="2">
    <citation type="submission" date="2023-06" db="EMBL/GenBank/DDBJ databases">
        <authorList>
            <person name="Ma L."/>
            <person name="Liu K.-W."/>
            <person name="Li Z."/>
            <person name="Hsiao Y.-Y."/>
            <person name="Qi Y."/>
            <person name="Fu T."/>
            <person name="Tang G."/>
            <person name="Zhang D."/>
            <person name="Sun W.-H."/>
            <person name="Liu D.-K."/>
            <person name="Li Y."/>
            <person name="Chen G.-Z."/>
            <person name="Liu X.-D."/>
            <person name="Liao X.-Y."/>
            <person name="Jiang Y.-T."/>
            <person name="Yu X."/>
            <person name="Hao Y."/>
            <person name="Huang J."/>
            <person name="Zhao X.-W."/>
            <person name="Ke S."/>
            <person name="Chen Y.-Y."/>
            <person name="Wu W.-L."/>
            <person name="Hsu J.-L."/>
            <person name="Lin Y.-F."/>
            <person name="Huang M.-D."/>
            <person name="Li C.-Y."/>
            <person name="Huang L."/>
            <person name="Wang Z.-W."/>
            <person name="Zhao X."/>
            <person name="Zhong W.-Y."/>
            <person name="Peng D.-H."/>
            <person name="Ahmad S."/>
            <person name="Lan S."/>
            <person name="Zhang J.-S."/>
            <person name="Tsai W.-C."/>
            <person name="Van De Peer Y."/>
            <person name="Liu Z.-J."/>
        </authorList>
    </citation>
    <scope>NUCLEOTIDE SEQUENCE</scope>
    <source>
        <strain evidence="11">SCP</strain>
        <tissue evidence="11">Leaves</tissue>
    </source>
</reference>
<dbReference type="FunFam" id="3.30.70.330:FF:000678">
    <property type="entry name" value="zinc finger CCCH domain-containing protein 53-like isoform X2"/>
    <property type="match status" value="1"/>
</dbReference>
<dbReference type="GO" id="GO:0003677">
    <property type="term" value="F:DNA binding"/>
    <property type="evidence" value="ECO:0007669"/>
    <property type="project" value="UniProtKB-KW"/>
</dbReference>
<dbReference type="Pfam" id="PF23182">
    <property type="entry name" value="PABC_AtC3H46"/>
    <property type="match status" value="1"/>
</dbReference>
<feature type="compositionally biased region" description="Basic and acidic residues" evidence="8">
    <location>
        <begin position="440"/>
        <end position="449"/>
    </location>
</feature>
<dbReference type="InterPro" id="IPR056276">
    <property type="entry name" value="AtC3H46-like_PABC-like"/>
</dbReference>
<keyword evidence="1 7" id="KW-0479">Metal-binding</keyword>
<dbReference type="Gene3D" id="1.20.120.1350">
    <property type="entry name" value="Pneumovirus matrix protein 2 (M2), zinc-binding domain"/>
    <property type="match status" value="1"/>
</dbReference>
<feature type="domain" description="RRM" evidence="9">
    <location>
        <begin position="365"/>
        <end position="441"/>
    </location>
</feature>
<dbReference type="SMART" id="SM00360">
    <property type="entry name" value="RRM"/>
    <property type="match status" value="1"/>
</dbReference>
<evidence type="ECO:0000256" key="4">
    <source>
        <dbReference type="ARBA" id="ARBA00022884"/>
    </source>
</evidence>
<keyword evidence="2 7" id="KW-0863">Zinc-finger</keyword>
<protein>
    <submittedName>
        <fullName evidence="11">Zinc finger CCCH domain-containing protein 53</fullName>
    </submittedName>
</protein>
<feature type="compositionally biased region" description="Polar residues" evidence="8">
    <location>
        <begin position="564"/>
        <end position="583"/>
    </location>
</feature>
<evidence type="ECO:0000256" key="6">
    <source>
        <dbReference type="PROSITE-ProRule" id="PRU00176"/>
    </source>
</evidence>
<feature type="region of interest" description="Disordered" evidence="8">
    <location>
        <begin position="109"/>
        <end position="138"/>
    </location>
</feature>
<feature type="zinc finger region" description="C3H1-type" evidence="7">
    <location>
        <begin position="217"/>
        <end position="244"/>
    </location>
</feature>
<feature type="domain" description="C3H1-type" evidence="10">
    <location>
        <begin position="217"/>
        <end position="244"/>
    </location>
</feature>
<keyword evidence="5" id="KW-0238">DNA-binding</keyword>
<reference evidence="11" key="1">
    <citation type="journal article" date="2023" name="Nat. Commun.">
        <title>Diploid and tetraploid genomes of Acorus and the evolution of monocots.</title>
        <authorList>
            <person name="Ma L."/>
            <person name="Liu K.W."/>
            <person name="Li Z."/>
            <person name="Hsiao Y.Y."/>
            <person name="Qi Y."/>
            <person name="Fu T."/>
            <person name="Tang G.D."/>
            <person name="Zhang D."/>
            <person name="Sun W.H."/>
            <person name="Liu D.K."/>
            <person name="Li Y."/>
            <person name="Chen G.Z."/>
            <person name="Liu X.D."/>
            <person name="Liao X.Y."/>
            <person name="Jiang Y.T."/>
            <person name="Yu X."/>
            <person name="Hao Y."/>
            <person name="Huang J."/>
            <person name="Zhao X.W."/>
            <person name="Ke S."/>
            <person name="Chen Y.Y."/>
            <person name="Wu W.L."/>
            <person name="Hsu J.L."/>
            <person name="Lin Y.F."/>
            <person name="Huang M.D."/>
            <person name="Li C.Y."/>
            <person name="Huang L."/>
            <person name="Wang Z.W."/>
            <person name="Zhao X."/>
            <person name="Zhong W.Y."/>
            <person name="Peng D.H."/>
            <person name="Ahmad S."/>
            <person name="Lan S."/>
            <person name="Zhang J.S."/>
            <person name="Tsai W.C."/>
            <person name="Van de Peer Y."/>
            <person name="Liu Z.J."/>
        </authorList>
    </citation>
    <scope>NUCLEOTIDE SEQUENCE</scope>
    <source>
        <strain evidence="11">SCP</strain>
    </source>
</reference>
<dbReference type="EMBL" id="JAUJYN010000002">
    <property type="protein sequence ID" value="KAK1278465.1"/>
    <property type="molecule type" value="Genomic_DNA"/>
</dbReference>
<dbReference type="InterPro" id="IPR035979">
    <property type="entry name" value="RBD_domain_sf"/>
</dbReference>
<dbReference type="Pfam" id="PF00076">
    <property type="entry name" value="RRM_1"/>
    <property type="match status" value="1"/>
</dbReference>
<sequence length="744" mass="80966">MDSYEATRIVFSKIQGLDLENATKIMGLLLIQEHGEKEMIRLALGPDALIQSVVLKAKKDLGLHSSSSPSPFLSSNSTAAFSRHGLSSMSRLLPPLTVPSNINGAWAPSPSSAFSTSGGGEDPQNLDELLNPDGSYPNTTIDELQLPDHLSFFNVTSPPAIHSLSINKGGGDLYYPDECKSPGDSIDWGLVNGIGHFHYGQSCSALDFCPDSALGSGFGWKPCLYFARGFCKNGSSCRFVHGLTDEIVSGGGKMDGVVVEQCQEELIRSKSLNRLSSSPSQQFMSSADSFPYGSPVASSKCMNFLMQQQHHHHHHQLQQQNDGQRSAIAAAAALMLGDEPQNRFMRSRIERGDFLRNGMVNPGSRQIYLTFPADSTFREEDVSNYFSLYGPVQDVRIPYQQKRMFGFVTFVYPETVKLILAKGNPHFVCDARVLVKPYKEKGKVPDKKQQQYQQHMQERGGGDFSGCSTPTSLDSREHPYDLQPGGRPLFNGAIGEAAWRRKLEEQSDLQQAIEIQGRRLINLQLELNHQHHHSHPYHNLRSPCTPPPAGFPCPSPGHLRVSSHFDSSVDISGNPPEKNTSPGATAGIVNPTATTSAEDHHHHHQNKPQQQMVEHGGGGFEDEPDKEKSAFAAGIPPKDDFGFQESSGSTGVHNLPESPFASPIKSYLAATTLAGVERAASPGAASLDSLTTTTTNASTTIGVMTSSTLDMPSFISCFFKMPSHHVKRISGVGQASYIDHSPTL</sequence>
<dbReference type="PANTHER" id="PTHR24009:SF3">
    <property type="entry name" value="RNA-BINDING (RRM_RBD_RNP MOTIFS) FAMILY PROTEIN-RELATED"/>
    <property type="match status" value="1"/>
</dbReference>
<evidence type="ECO:0000256" key="1">
    <source>
        <dbReference type="ARBA" id="ARBA00022723"/>
    </source>
</evidence>
<dbReference type="AlphaFoldDB" id="A0AAV9BPN3"/>
<dbReference type="SUPFAM" id="SSF90229">
    <property type="entry name" value="CCCH zinc finger"/>
    <property type="match status" value="1"/>
</dbReference>
<dbReference type="SMART" id="SM00356">
    <property type="entry name" value="ZnF_C3H1"/>
    <property type="match status" value="1"/>
</dbReference>
<gene>
    <name evidence="11" type="ORF">QJS04_geneDACA003432</name>
</gene>
<feature type="region of interest" description="Disordered" evidence="8">
    <location>
        <begin position="440"/>
        <end position="482"/>
    </location>
</feature>
<evidence type="ECO:0000259" key="9">
    <source>
        <dbReference type="PROSITE" id="PS50102"/>
    </source>
</evidence>
<evidence type="ECO:0000256" key="3">
    <source>
        <dbReference type="ARBA" id="ARBA00022833"/>
    </source>
</evidence>
<dbReference type="PROSITE" id="PS50102">
    <property type="entry name" value="RRM"/>
    <property type="match status" value="1"/>
</dbReference>
<dbReference type="PROSITE" id="PS50103">
    <property type="entry name" value="ZF_C3H1"/>
    <property type="match status" value="1"/>
</dbReference>
<dbReference type="Gene3D" id="3.30.70.330">
    <property type="match status" value="1"/>
</dbReference>
<evidence type="ECO:0000256" key="5">
    <source>
        <dbReference type="ARBA" id="ARBA00023125"/>
    </source>
</evidence>